<dbReference type="Proteomes" id="UP000256328">
    <property type="component" value="Unassembled WGS sequence"/>
</dbReference>
<keyword evidence="4" id="KW-1185">Reference proteome</keyword>
<protein>
    <recommendedName>
        <fullName evidence="2">DUF7708 domain-containing protein</fullName>
    </recommendedName>
</protein>
<feature type="compositionally biased region" description="Polar residues" evidence="1">
    <location>
        <begin position="1151"/>
        <end position="1161"/>
    </location>
</feature>
<dbReference type="OrthoDB" id="1658288at2759"/>
<proteinExistence type="predicted"/>
<feature type="compositionally biased region" description="Low complexity" evidence="1">
    <location>
        <begin position="1162"/>
        <end position="1176"/>
    </location>
</feature>
<comment type="caution">
    <text evidence="3">The sequence shown here is derived from an EMBL/GenBank/DDBJ whole genome shotgun (WGS) entry which is preliminary data.</text>
</comment>
<gene>
    <name evidence="3" type="ORF">BP5796_12223</name>
</gene>
<feature type="region of interest" description="Disordered" evidence="1">
    <location>
        <begin position="868"/>
        <end position="896"/>
    </location>
</feature>
<reference evidence="3 4" key="1">
    <citation type="journal article" date="2018" name="IMA Fungus">
        <title>IMA Genome-F 9: Draft genome sequence of Annulohypoxylon stygium, Aspergillus mulundensis, Berkeleyomyces basicola (syn. Thielaviopsis basicola), Ceratocystis smalleyi, two Cercospora beticola strains, Coleophoma cylindrospora, Fusarium fracticaudum, Phialophora cf. hyalina, and Morchella septimelata.</title>
        <authorList>
            <person name="Wingfield B.D."/>
            <person name="Bills G.F."/>
            <person name="Dong Y."/>
            <person name="Huang W."/>
            <person name="Nel W.J."/>
            <person name="Swalarsk-Parry B.S."/>
            <person name="Vaghefi N."/>
            <person name="Wilken P.M."/>
            <person name="An Z."/>
            <person name="de Beer Z.W."/>
            <person name="De Vos L."/>
            <person name="Chen L."/>
            <person name="Duong T.A."/>
            <person name="Gao Y."/>
            <person name="Hammerbacher A."/>
            <person name="Kikkert J.R."/>
            <person name="Li Y."/>
            <person name="Li H."/>
            <person name="Li K."/>
            <person name="Li Q."/>
            <person name="Liu X."/>
            <person name="Ma X."/>
            <person name="Naidoo K."/>
            <person name="Pethybridge S.J."/>
            <person name="Sun J."/>
            <person name="Steenkamp E.T."/>
            <person name="van der Nest M.A."/>
            <person name="van Wyk S."/>
            <person name="Wingfield M.J."/>
            <person name="Xiong C."/>
            <person name="Yue Q."/>
            <person name="Zhang X."/>
        </authorList>
    </citation>
    <scope>NUCLEOTIDE SEQUENCE [LARGE SCALE GENOMIC DNA]</scope>
    <source>
        <strain evidence="3 4">BP5796</strain>
    </source>
</reference>
<accession>A0A3D8Q8Y0</accession>
<feature type="domain" description="DUF7708" evidence="2">
    <location>
        <begin position="3"/>
        <end position="104"/>
    </location>
</feature>
<feature type="region of interest" description="Disordered" evidence="1">
    <location>
        <begin position="149"/>
        <end position="179"/>
    </location>
</feature>
<dbReference type="Pfam" id="PF24809">
    <property type="entry name" value="DUF7708"/>
    <property type="match status" value="1"/>
</dbReference>
<feature type="region of interest" description="Disordered" evidence="1">
    <location>
        <begin position="1125"/>
        <end position="1203"/>
    </location>
</feature>
<evidence type="ECO:0000313" key="3">
    <source>
        <dbReference type="EMBL" id="RDW58293.1"/>
    </source>
</evidence>
<evidence type="ECO:0000256" key="1">
    <source>
        <dbReference type="SAM" id="MobiDB-lite"/>
    </source>
</evidence>
<feature type="compositionally biased region" description="Polar residues" evidence="1">
    <location>
        <begin position="1177"/>
        <end position="1191"/>
    </location>
</feature>
<name>A0A3D8Q8Y0_9HELO</name>
<feature type="compositionally biased region" description="Basic and acidic residues" evidence="1">
    <location>
        <begin position="872"/>
        <end position="896"/>
    </location>
</feature>
<dbReference type="InterPro" id="IPR056125">
    <property type="entry name" value="DUF7708"/>
</dbReference>
<dbReference type="AlphaFoldDB" id="A0A3D8Q8Y0"/>
<evidence type="ECO:0000313" key="4">
    <source>
        <dbReference type="Proteomes" id="UP000256328"/>
    </source>
</evidence>
<dbReference type="EMBL" id="PDLN01000021">
    <property type="protein sequence ID" value="RDW58293.1"/>
    <property type="molecule type" value="Genomic_DNA"/>
</dbReference>
<organism evidence="3 4">
    <name type="scientific">Coleophoma crateriformis</name>
    <dbReference type="NCBI Taxonomy" id="565419"/>
    <lineage>
        <taxon>Eukaryota</taxon>
        <taxon>Fungi</taxon>
        <taxon>Dikarya</taxon>
        <taxon>Ascomycota</taxon>
        <taxon>Pezizomycotina</taxon>
        <taxon>Leotiomycetes</taxon>
        <taxon>Helotiales</taxon>
        <taxon>Dermateaceae</taxon>
        <taxon>Coleophoma</taxon>
    </lineage>
</organism>
<sequence length="1203" mass="135059">MKACCNHEKLLVEISKAFSNIADVLPRTTLVFVTDGIREAVASVYAKIIEFGGIAIEWYKSMAMRHVISALYPVELRSETTIEEIARRSRHVEQLASMALKAEILDQNTKIRVLMNQLAETEHQSTRDPIFSDQKEAEREHQFVSAAGQKNVVNYDSDQEMEEIGSQSEDTKSSGRKARSSQLVFSSSTKYLSTLPCSVPDGLRTEARNLGGATYDELDRESDTATVYSVETTSSTLGRGYEADLSLDLFNHVNAFSSDKETLMRVAKLLPSLLEKFARKLGAEESPQIYRDIMRFVYKHRKNIVSRFQDNLLRDDQNQDQPPSHVEQCIPLSEMIGNWLPNVQDIDELADEPDSSYQTDVFYEVDNSDDDNIDPELAQYHQIITRSSAYTWLLSSLSREVELSVLGDVHITDISNAVFSYAPFRHISRKAPPPTCNIVYIANWDPLTFLEEQAYGYEPAEAVKAALTLTGIETEAEALTCGEYLSRTWPKSGKYFLEFLQSILRSKKGVWHNVTWQDGITMQASMQGLEFVMTVQGPPDTVVEFGEQLAWVSCALRPSDYSSVALCTPSIKKIMQTGQSATSVSLMVELTCNLENGESTQNNNGTCWQKLFRNPVVVKGYPILWRPGPKTGLEMPISTMVALARSRRVTPFMENIFVKGFCTMLVAVKVVENVMLWHVLTNEDGSYIYYHDPRVPLIDLETDRSLAMLNITTMRHVVGWWSHVQSFAGKSDGNFDIQGSDLDPPGIGFAFEKVTVGLSKTVAASTTIGLGRRDTPIRLSSGGSYSDNLRVVATKYVILYDVDDQRAWLLDGPSVLLYLLRASLVIDEETGFHVLHKHSDIRVSDDDIGEYKPVTILMKNANVRLFDQPNEEDQKTELKITEDQEATEEKNKPEVTRSTKETWYTLQDRVDVLYSVLEEIFNYQSNSASSGVGFKVKTSPRRQLEGFDFMDIASGTSPVYPRSTTLRHTGKGWVDLVRELHAITLFGRGFGEILQPFNLEINNATGSALQATERPCSHWAKVPVGKDYLAMSNEVFRKILRNRKNEINQPWRVGKSLHFHCPDKAFEAYDCSTNQSTCRCDRVQVLLPETFLGTRGFCSPSELPSGGALIFGHSWKYPLRWKEKKDSNDPVVGEPEPDELEPSIEDRSMGASDTSTSLTRPSETSASTSLSTAQSTNDTSSSGRQEPTQSVVKRFKDKFKASK</sequence>
<evidence type="ECO:0000259" key="2">
    <source>
        <dbReference type="Pfam" id="PF24809"/>
    </source>
</evidence>